<dbReference type="EMBL" id="CAMPGE010024083">
    <property type="protein sequence ID" value="CAI2381948.1"/>
    <property type="molecule type" value="Genomic_DNA"/>
</dbReference>
<feature type="region of interest" description="Disordered" evidence="1">
    <location>
        <begin position="327"/>
        <end position="351"/>
    </location>
</feature>
<feature type="compositionally biased region" description="Basic residues" evidence="1">
    <location>
        <begin position="116"/>
        <end position="128"/>
    </location>
</feature>
<proteinExistence type="predicted"/>
<accession>A0AAD1XZW2</accession>
<feature type="compositionally biased region" description="Basic and acidic residues" evidence="1">
    <location>
        <begin position="336"/>
        <end position="351"/>
    </location>
</feature>
<name>A0AAD1XZW2_EUPCR</name>
<protein>
    <submittedName>
        <fullName evidence="2">Uncharacterized protein</fullName>
    </submittedName>
</protein>
<comment type="caution">
    <text evidence="2">The sequence shown here is derived from an EMBL/GenBank/DDBJ whole genome shotgun (WGS) entry which is preliminary data.</text>
</comment>
<evidence type="ECO:0000313" key="3">
    <source>
        <dbReference type="Proteomes" id="UP001295684"/>
    </source>
</evidence>
<feature type="compositionally biased region" description="Basic residues" evidence="1">
    <location>
        <begin position="616"/>
        <end position="640"/>
    </location>
</feature>
<gene>
    <name evidence="2" type="ORF">ECRASSUSDP1_LOCUS23414</name>
</gene>
<dbReference type="AlphaFoldDB" id="A0AAD1XZW2"/>
<reference evidence="2" key="1">
    <citation type="submission" date="2023-07" db="EMBL/GenBank/DDBJ databases">
        <authorList>
            <consortium name="AG Swart"/>
            <person name="Singh M."/>
            <person name="Singh A."/>
            <person name="Seah K."/>
            <person name="Emmerich C."/>
        </authorList>
    </citation>
    <scope>NUCLEOTIDE SEQUENCE</scope>
    <source>
        <strain evidence="2">DP1</strain>
    </source>
</reference>
<evidence type="ECO:0000256" key="1">
    <source>
        <dbReference type="SAM" id="MobiDB-lite"/>
    </source>
</evidence>
<organism evidence="2 3">
    <name type="scientific">Euplotes crassus</name>
    <dbReference type="NCBI Taxonomy" id="5936"/>
    <lineage>
        <taxon>Eukaryota</taxon>
        <taxon>Sar</taxon>
        <taxon>Alveolata</taxon>
        <taxon>Ciliophora</taxon>
        <taxon>Intramacronucleata</taxon>
        <taxon>Spirotrichea</taxon>
        <taxon>Hypotrichia</taxon>
        <taxon>Euplotida</taxon>
        <taxon>Euplotidae</taxon>
        <taxon>Moneuplotes</taxon>
    </lineage>
</organism>
<sequence>MENFYSQPNDMYGGNHENSFDKKDGMTKGGPVSKDSSKGNSGDTKVRYSHYNFSERNTPMRVQKFPMGKDREPVTKYPKKSNRFSEVLSQKKKRQTTAGAGLSAYEANPYGFHQKSQTRPRISRKMRVKTPQVGNGKNGRLSGQKMHLVSSNTAEKPNRPITAVGGMKQDNNDLAPKKGRRVLGSAKPANRRKLRGKKVLNAFDKNLQDDYSSYPANMNGFGENQLRDVSNKFQTNEHFEEGNFHKHEFSDRPPSRQKEPSLALGIGSEYGEDIGIDDPGNQITSEIILTTGIPAPMNEFSSKYTPCQARRGVGIDLRGQNERPITSKAAGADAARVSEKGRKSFPMKDRRANEKKNVDLAKECENQEEDYKGCPWFFENSHKEEASKEDSFVNINFEKVYEMEGVIPQDDTSHFIDEEETRPTRPQTRDTKMEGNWFGNGGYNISSDAKNIPLNFSKGTEVKKTLKRPTTGKSEFRNIRKNSDHQSKNGTINIMKDNELDFNTEENYKHLSHGKFTRKSGPGNSMSETNPLLNFSGKEGRPDGHNYTVSINFNRPLQSKGKRIKINDKKREAKKAWNKVTESPKQNKKKLDIYNYDIDPQDNFINGLLDVDSSTRKRPSKTAGKKRGIGSLRAKNHKKNKDSFQDSNKLVHQMPFDNAEQSEGIDFNDLFNDNNEHELEGEVDFKSQTTKLPFHSSLGTDFLNLFANRG</sequence>
<keyword evidence="3" id="KW-1185">Reference proteome</keyword>
<evidence type="ECO:0000313" key="2">
    <source>
        <dbReference type="EMBL" id="CAI2381948.1"/>
    </source>
</evidence>
<feature type="region of interest" description="Disordered" evidence="1">
    <location>
        <begin position="1"/>
        <end position="179"/>
    </location>
</feature>
<feature type="region of interest" description="Disordered" evidence="1">
    <location>
        <begin position="612"/>
        <end position="647"/>
    </location>
</feature>
<dbReference type="Proteomes" id="UP001295684">
    <property type="component" value="Unassembled WGS sequence"/>
</dbReference>